<feature type="domain" description="Phosphotransferase system enzyme I N-terminal" evidence="12">
    <location>
        <begin position="7"/>
        <end position="124"/>
    </location>
</feature>
<name>A0ABT1JPJ6_ACTCY</name>
<dbReference type="InterPro" id="IPR050499">
    <property type="entry name" value="PEP-utilizing_PTS_enzyme"/>
</dbReference>
<protein>
    <recommendedName>
        <fullName evidence="3 9">Phosphoenolpyruvate-protein phosphotransferase</fullName>
        <ecNumber evidence="9">2.7.3.9</ecNumber>
    </recommendedName>
    <alternativeName>
        <fullName evidence="8 9">Phosphotransferase system, enzyme I</fullName>
    </alternativeName>
</protein>
<keyword evidence="9" id="KW-0598">Phosphotransferase system</keyword>
<reference evidence="13 14" key="2">
    <citation type="submission" date="2022-06" db="EMBL/GenBank/DDBJ databases">
        <title>Genomic Encyclopedia of Type Strains, Phase I: the one thousand microbial genomes (KMG-I) project.</title>
        <authorList>
            <person name="Kyrpides N."/>
        </authorList>
    </citation>
    <scope>NUCLEOTIDE SEQUENCE [LARGE SCALE GENOMIC DNA]</scope>
    <source>
        <strain evidence="13 14">DSM 43889</strain>
    </source>
</reference>
<evidence type="ECO:0000313" key="13">
    <source>
        <dbReference type="EMBL" id="MCP2334448.1"/>
    </source>
</evidence>
<reference evidence="13 14" key="1">
    <citation type="submission" date="2013-07" db="EMBL/GenBank/DDBJ databases">
        <authorList>
            <consortium name="DOE Joint Genome Institute"/>
            <person name="Reeve W."/>
            <person name="Huntemann M."/>
            <person name="Han J."/>
            <person name="Chen A."/>
            <person name="Kyrpides N."/>
            <person name="Mavromatis K."/>
            <person name="Markowitz V."/>
            <person name="Palaniappan K."/>
            <person name="Ivanova N."/>
            <person name="Schaumberg A."/>
            <person name="Pati A."/>
            <person name="Liolios K."/>
            <person name="Nordberg H.P."/>
            <person name="Cantor M.N."/>
            <person name="Hua S.X."/>
            <person name="Woyke T."/>
        </authorList>
    </citation>
    <scope>NUCLEOTIDE SEQUENCE [LARGE SCALE GENOMIC DNA]</scope>
    <source>
        <strain evidence="13 14">DSM 43889</strain>
    </source>
</reference>
<comment type="similarity">
    <text evidence="2 9">Belongs to the PEP-utilizing enzyme family.</text>
</comment>
<dbReference type="RefSeq" id="WP_026419988.1">
    <property type="nucleotide sequence ID" value="NZ_AUBJ02000001.1"/>
</dbReference>
<keyword evidence="4 9" id="KW-0808">Transferase</keyword>
<organism evidence="13 14">
    <name type="scientific">Actinoalloteichus caeruleus DSM 43889</name>
    <dbReference type="NCBI Taxonomy" id="1120930"/>
    <lineage>
        <taxon>Bacteria</taxon>
        <taxon>Bacillati</taxon>
        <taxon>Actinomycetota</taxon>
        <taxon>Actinomycetes</taxon>
        <taxon>Pseudonocardiales</taxon>
        <taxon>Pseudonocardiaceae</taxon>
        <taxon>Actinoalloteichus</taxon>
        <taxon>Actinoalloteichus cyanogriseus</taxon>
    </lineage>
</organism>
<dbReference type="Pfam" id="PF00391">
    <property type="entry name" value="PEP-utilizers"/>
    <property type="match status" value="1"/>
</dbReference>
<feature type="domain" description="PEP-utilising enzyme C-terminal" evidence="11">
    <location>
        <begin position="248"/>
        <end position="515"/>
    </location>
</feature>
<dbReference type="Gene3D" id="3.50.30.10">
    <property type="entry name" value="Phosphohistidine domain"/>
    <property type="match status" value="1"/>
</dbReference>
<feature type="domain" description="PEP-utilising enzyme mobile" evidence="10">
    <location>
        <begin position="151"/>
        <end position="219"/>
    </location>
</feature>
<dbReference type="Gene3D" id="3.20.20.60">
    <property type="entry name" value="Phosphoenolpyruvate-binding domains"/>
    <property type="match status" value="1"/>
</dbReference>
<evidence type="ECO:0000256" key="1">
    <source>
        <dbReference type="ARBA" id="ARBA00001946"/>
    </source>
</evidence>
<dbReference type="SUPFAM" id="SSF52009">
    <property type="entry name" value="Phosphohistidine domain"/>
    <property type="match status" value="1"/>
</dbReference>
<dbReference type="InterPro" id="IPR000121">
    <property type="entry name" value="PEP_util_C"/>
</dbReference>
<accession>A0ABT1JPJ6</accession>
<keyword evidence="5 9" id="KW-0479">Metal-binding</keyword>
<comment type="caution">
    <text evidence="13">The sequence shown here is derived from an EMBL/GenBank/DDBJ whole genome shotgun (WGS) entry which is preliminary data.</text>
</comment>
<dbReference type="InterPro" id="IPR018274">
    <property type="entry name" value="PEP_util_AS"/>
</dbReference>
<dbReference type="Pfam" id="PF02896">
    <property type="entry name" value="PEP-utilizers_C"/>
    <property type="match status" value="1"/>
</dbReference>
<dbReference type="Pfam" id="PF05524">
    <property type="entry name" value="PEP-utilisers_N"/>
    <property type="match status" value="1"/>
</dbReference>
<evidence type="ECO:0000256" key="8">
    <source>
        <dbReference type="ARBA" id="ARBA00033235"/>
    </source>
</evidence>
<evidence type="ECO:0000256" key="3">
    <source>
        <dbReference type="ARBA" id="ARBA00016544"/>
    </source>
</evidence>
<dbReference type="PROSITE" id="PS00742">
    <property type="entry name" value="PEP_ENZYMES_2"/>
    <property type="match status" value="1"/>
</dbReference>
<keyword evidence="9" id="KW-0762">Sugar transport</keyword>
<keyword evidence="14" id="KW-1185">Reference proteome</keyword>
<evidence type="ECO:0000256" key="6">
    <source>
        <dbReference type="ARBA" id="ARBA00022777"/>
    </source>
</evidence>
<dbReference type="PANTHER" id="PTHR46244:SF3">
    <property type="entry name" value="PHOSPHOENOLPYRUVATE-PROTEIN PHOSPHOTRANSFERASE"/>
    <property type="match status" value="1"/>
</dbReference>
<dbReference type="InterPro" id="IPR015813">
    <property type="entry name" value="Pyrv/PenolPyrv_kinase-like_dom"/>
</dbReference>
<dbReference type="InterPro" id="IPR008731">
    <property type="entry name" value="PTS_EIN"/>
</dbReference>
<dbReference type="InterPro" id="IPR024692">
    <property type="entry name" value="PTS_EI"/>
</dbReference>
<dbReference type="EC" id="2.7.3.9" evidence="9"/>
<evidence type="ECO:0000256" key="5">
    <source>
        <dbReference type="ARBA" id="ARBA00022723"/>
    </source>
</evidence>
<evidence type="ECO:0000259" key="12">
    <source>
        <dbReference type="Pfam" id="PF05524"/>
    </source>
</evidence>
<proteinExistence type="inferred from homology"/>
<sequence>MAEVVLNGVGVSPGRAAGPVVRITEPVLDPPAGPPPVDPTAEAARIRPAGAAVAGRLRAQAARAEGESAEVLETTAVMAEDPSLLGKAEQLVASGPLPAARAVHEAAEEFVTALRAAGGYMAERARDVIDVRDRLVTELLGRAAPGIPVLDQPSVLLARDLAPADTAGLDPSVVLALVTEEGGPTSHTAILARSLGIPAVVACQGVLELDPAALVVDGGLGTVVEAAPEVTVVTADRPPEAHWDGVGRTSDGHQVALLANVGSAPDSAEAVRAGAEGIGLFRTEFCYLGATREPSAQDQHEAYRRVLAPFRGKPVVVRTLDAGADKPIPFLDQHGEPNPALGVRGLRLGRVHEDVLDRQLGAIVAAATDSGAVVSVMAPMVATPAEAAWFAARARAAGVERVGVMVEVPSAVLTADEILDVVDFVSVGTNDLAQYTLAADRQLGAVAQLTDPWQPGLLRLLRLLGRSAGAAGKPVGVCGEAAADPDLAAVLVGLGVSSLSMNHPALAPVGARLAGVDLARCRAAAEAALAAAEPSAARAAARLELARR</sequence>
<dbReference type="InterPro" id="IPR008279">
    <property type="entry name" value="PEP-util_enz_mobile_dom"/>
</dbReference>
<evidence type="ECO:0000256" key="7">
    <source>
        <dbReference type="ARBA" id="ARBA00022842"/>
    </source>
</evidence>
<comment type="function">
    <text evidence="9">General (non sugar-specific) component of the phosphoenolpyruvate-dependent sugar phosphotransferase system (sugar PTS). This major carbohydrate active-transport system catalyzes the phosphorylation of incoming sugar substrates concomitantly with their translocation across the cell membrane. Enzyme I transfers the phosphoryl group from phosphoenolpyruvate (PEP) to the phosphoryl carrier protein (HPr).</text>
</comment>
<keyword evidence="6 9" id="KW-0418">Kinase</keyword>
<evidence type="ECO:0000313" key="14">
    <source>
        <dbReference type="Proteomes" id="UP000791080"/>
    </source>
</evidence>
<dbReference type="InterPro" id="IPR036618">
    <property type="entry name" value="PtsI_HPr-bd_sf"/>
</dbReference>
<dbReference type="InterPro" id="IPR036637">
    <property type="entry name" value="Phosphohistidine_dom_sf"/>
</dbReference>
<dbReference type="Proteomes" id="UP000791080">
    <property type="component" value="Unassembled WGS sequence"/>
</dbReference>
<evidence type="ECO:0000259" key="11">
    <source>
        <dbReference type="Pfam" id="PF02896"/>
    </source>
</evidence>
<evidence type="ECO:0000256" key="2">
    <source>
        <dbReference type="ARBA" id="ARBA00007837"/>
    </source>
</evidence>
<evidence type="ECO:0000259" key="10">
    <source>
        <dbReference type="Pfam" id="PF00391"/>
    </source>
</evidence>
<dbReference type="SUPFAM" id="SSF51621">
    <property type="entry name" value="Phosphoenolpyruvate/pyruvate domain"/>
    <property type="match status" value="1"/>
</dbReference>
<evidence type="ECO:0000256" key="4">
    <source>
        <dbReference type="ARBA" id="ARBA00022679"/>
    </source>
</evidence>
<keyword evidence="9" id="KW-0813">Transport</keyword>
<dbReference type="InterPro" id="IPR023151">
    <property type="entry name" value="PEP_util_CS"/>
</dbReference>
<dbReference type="EMBL" id="AUBJ02000001">
    <property type="protein sequence ID" value="MCP2334448.1"/>
    <property type="molecule type" value="Genomic_DNA"/>
</dbReference>
<dbReference type="PANTHER" id="PTHR46244">
    <property type="entry name" value="PHOSPHOENOLPYRUVATE-PROTEIN PHOSPHOTRANSFERASE"/>
    <property type="match status" value="1"/>
</dbReference>
<comment type="catalytic activity">
    <reaction evidence="9">
        <text>L-histidyl-[protein] + phosphoenolpyruvate = N(pros)-phospho-L-histidyl-[protein] + pyruvate</text>
        <dbReference type="Rhea" id="RHEA:23880"/>
        <dbReference type="Rhea" id="RHEA-COMP:9745"/>
        <dbReference type="Rhea" id="RHEA-COMP:9746"/>
        <dbReference type="ChEBI" id="CHEBI:15361"/>
        <dbReference type="ChEBI" id="CHEBI:29979"/>
        <dbReference type="ChEBI" id="CHEBI:58702"/>
        <dbReference type="ChEBI" id="CHEBI:64837"/>
        <dbReference type="EC" id="2.7.3.9"/>
    </reaction>
</comment>
<dbReference type="Gene3D" id="1.10.274.10">
    <property type="entry name" value="PtsI, HPr-binding domain"/>
    <property type="match status" value="1"/>
</dbReference>
<keyword evidence="7 9" id="KW-0460">Magnesium</keyword>
<comment type="cofactor">
    <cofactor evidence="1 9">
        <name>Mg(2+)</name>
        <dbReference type="ChEBI" id="CHEBI:18420"/>
    </cofactor>
</comment>
<dbReference type="PRINTS" id="PR01736">
    <property type="entry name" value="PHPHTRNFRASE"/>
</dbReference>
<dbReference type="SUPFAM" id="SSF47831">
    <property type="entry name" value="Enzyme I of the PEP:sugar phosphotransferase system HPr-binding (sub)domain"/>
    <property type="match status" value="1"/>
</dbReference>
<dbReference type="PROSITE" id="PS00370">
    <property type="entry name" value="PEP_ENZYMES_PHOS_SITE"/>
    <property type="match status" value="1"/>
</dbReference>
<dbReference type="InterPro" id="IPR040442">
    <property type="entry name" value="Pyrv_kinase-like_dom_sf"/>
</dbReference>
<gene>
    <name evidence="13" type="ORF">G443_004718</name>
</gene>
<comment type="subcellular location">
    <subcellularLocation>
        <location evidence="9">Cytoplasm</location>
    </subcellularLocation>
</comment>
<evidence type="ECO:0000256" key="9">
    <source>
        <dbReference type="PIRNR" id="PIRNR000732"/>
    </source>
</evidence>
<dbReference type="PIRSF" id="PIRSF000732">
    <property type="entry name" value="PTS_enzyme_I"/>
    <property type="match status" value="1"/>
</dbReference>
<keyword evidence="9" id="KW-0963">Cytoplasm</keyword>